<comment type="caution">
    <text evidence="1">The sequence shown here is derived from an EMBL/GenBank/DDBJ whole genome shotgun (WGS) entry which is preliminary data.</text>
</comment>
<dbReference type="PANTHER" id="PTHR33112">
    <property type="entry name" value="DOMAIN PROTEIN, PUTATIVE-RELATED"/>
    <property type="match status" value="1"/>
</dbReference>
<dbReference type="Proteomes" id="UP001172684">
    <property type="component" value="Unassembled WGS sequence"/>
</dbReference>
<proteinExistence type="predicted"/>
<organism evidence="1 2">
    <name type="scientific">Coniosporium apollinis</name>
    <dbReference type="NCBI Taxonomy" id="61459"/>
    <lineage>
        <taxon>Eukaryota</taxon>
        <taxon>Fungi</taxon>
        <taxon>Dikarya</taxon>
        <taxon>Ascomycota</taxon>
        <taxon>Pezizomycotina</taxon>
        <taxon>Dothideomycetes</taxon>
        <taxon>Dothideomycetes incertae sedis</taxon>
        <taxon>Coniosporium</taxon>
    </lineage>
</organism>
<accession>A0ABQ9NZK7</accession>
<reference evidence="1" key="1">
    <citation type="submission" date="2022-10" db="EMBL/GenBank/DDBJ databases">
        <title>Culturing micro-colonial fungi from biological soil crusts in the Mojave desert and describing Neophaeococcomyces mojavensis, and introducing the new genera and species Taxawa tesnikishii.</title>
        <authorList>
            <person name="Kurbessoian T."/>
            <person name="Stajich J.E."/>
        </authorList>
    </citation>
    <scope>NUCLEOTIDE SEQUENCE</scope>
    <source>
        <strain evidence="1">TK_1</strain>
    </source>
</reference>
<evidence type="ECO:0000313" key="2">
    <source>
        <dbReference type="Proteomes" id="UP001172684"/>
    </source>
</evidence>
<sequence length="244" mass="27527">MGEYSTWMYIVHSYTRGRLTYETDRLAAIQGLANEFKKSREDEYIMGLWTGDLPQALLWHRDDQYLERTQALATFPSWSWASVTGHVFDPPVLDDGSMPLGAYVGIADGGRRLIVKGLGITGQTAELPDDQVTTTADYIFPYLANPTDATIFGQDGEHLGWAVYDEKFHHHGDTVHCPCLFRGRGGNARQDHFYGLLLKKLDNHTAYDSTSSSPVVSIYKRLGIFAFQIGAWVNKMEEELVWIV</sequence>
<evidence type="ECO:0000313" key="1">
    <source>
        <dbReference type="EMBL" id="KAJ9667173.1"/>
    </source>
</evidence>
<dbReference type="EMBL" id="JAPDRL010000014">
    <property type="protein sequence ID" value="KAJ9667173.1"/>
    <property type="molecule type" value="Genomic_DNA"/>
</dbReference>
<protein>
    <submittedName>
        <fullName evidence="1">Uncharacterized protein</fullName>
    </submittedName>
</protein>
<name>A0ABQ9NZK7_9PEZI</name>
<gene>
    <name evidence="1" type="ORF">H2201_002693</name>
</gene>
<dbReference type="PANTHER" id="PTHR33112:SF10">
    <property type="entry name" value="TOL"/>
    <property type="match status" value="1"/>
</dbReference>
<keyword evidence="2" id="KW-1185">Reference proteome</keyword>